<feature type="region of interest" description="Disordered" evidence="7">
    <location>
        <begin position="928"/>
        <end position="968"/>
    </location>
</feature>
<feature type="region of interest" description="Disordered" evidence="7">
    <location>
        <begin position="808"/>
        <end position="830"/>
    </location>
</feature>
<reference evidence="9 10" key="1">
    <citation type="journal article" date="2020" name="Cell">
        <title>Large-Scale Comparative Analyses of Tick Genomes Elucidate Their Genetic Diversity and Vector Capacities.</title>
        <authorList>
            <consortium name="Tick Genome and Microbiome Consortium (TIGMIC)"/>
            <person name="Jia N."/>
            <person name="Wang J."/>
            <person name="Shi W."/>
            <person name="Du L."/>
            <person name="Sun Y."/>
            <person name="Zhan W."/>
            <person name="Jiang J.F."/>
            <person name="Wang Q."/>
            <person name="Zhang B."/>
            <person name="Ji P."/>
            <person name="Bell-Sakyi L."/>
            <person name="Cui X.M."/>
            <person name="Yuan T.T."/>
            <person name="Jiang B.G."/>
            <person name="Yang W.F."/>
            <person name="Lam T.T."/>
            <person name="Chang Q.C."/>
            <person name="Ding S.J."/>
            <person name="Wang X.J."/>
            <person name="Zhu J.G."/>
            <person name="Ruan X.D."/>
            <person name="Zhao L."/>
            <person name="Wei J.T."/>
            <person name="Ye R.Z."/>
            <person name="Que T.C."/>
            <person name="Du C.H."/>
            <person name="Zhou Y.H."/>
            <person name="Cheng J.X."/>
            <person name="Dai P.F."/>
            <person name="Guo W.B."/>
            <person name="Han X.H."/>
            <person name="Huang E.J."/>
            <person name="Li L.F."/>
            <person name="Wei W."/>
            <person name="Gao Y.C."/>
            <person name="Liu J.Z."/>
            <person name="Shao H.Z."/>
            <person name="Wang X."/>
            <person name="Wang C.C."/>
            <person name="Yang T.C."/>
            <person name="Huo Q.B."/>
            <person name="Li W."/>
            <person name="Chen H.Y."/>
            <person name="Chen S.E."/>
            <person name="Zhou L.G."/>
            <person name="Ni X.B."/>
            <person name="Tian J.H."/>
            <person name="Sheng Y."/>
            <person name="Liu T."/>
            <person name="Pan Y.S."/>
            <person name="Xia L.Y."/>
            <person name="Li J."/>
            <person name="Zhao F."/>
            <person name="Cao W.C."/>
        </authorList>
    </citation>
    <scope>NUCLEOTIDE SEQUENCE [LARGE SCALE GENOMIC DNA]</scope>
    <source>
        <strain evidence="9">HaeL-2018</strain>
    </source>
</reference>
<evidence type="ECO:0000313" key="9">
    <source>
        <dbReference type="EMBL" id="KAH9362455.1"/>
    </source>
</evidence>
<evidence type="ECO:0000256" key="2">
    <source>
        <dbReference type="ARBA" id="ARBA00001946"/>
    </source>
</evidence>
<keyword evidence="6" id="KW-0862">Zinc</keyword>
<feature type="region of interest" description="Disordered" evidence="7">
    <location>
        <begin position="482"/>
        <end position="508"/>
    </location>
</feature>
<dbReference type="InterPro" id="IPR054708">
    <property type="entry name" value="MTPAP-like_central"/>
</dbReference>
<feature type="region of interest" description="Disordered" evidence="7">
    <location>
        <begin position="1127"/>
        <end position="1157"/>
    </location>
</feature>
<comment type="cofactor">
    <cofactor evidence="2">
        <name>Mg(2+)</name>
        <dbReference type="ChEBI" id="CHEBI:18420"/>
    </cofactor>
</comment>
<organism evidence="9 10">
    <name type="scientific">Haemaphysalis longicornis</name>
    <name type="common">Bush tick</name>
    <dbReference type="NCBI Taxonomy" id="44386"/>
    <lineage>
        <taxon>Eukaryota</taxon>
        <taxon>Metazoa</taxon>
        <taxon>Ecdysozoa</taxon>
        <taxon>Arthropoda</taxon>
        <taxon>Chelicerata</taxon>
        <taxon>Arachnida</taxon>
        <taxon>Acari</taxon>
        <taxon>Parasitiformes</taxon>
        <taxon>Ixodida</taxon>
        <taxon>Ixodoidea</taxon>
        <taxon>Ixodidae</taxon>
        <taxon>Haemaphysalinae</taxon>
        <taxon>Haemaphysalis</taxon>
    </lineage>
</organism>
<evidence type="ECO:0000313" key="10">
    <source>
        <dbReference type="Proteomes" id="UP000821853"/>
    </source>
</evidence>
<feature type="compositionally biased region" description="Basic and acidic residues" evidence="7">
    <location>
        <begin position="1080"/>
        <end position="1090"/>
    </location>
</feature>
<dbReference type="SUPFAM" id="SSF81631">
    <property type="entry name" value="PAP/OAS1 substrate-binding domain"/>
    <property type="match status" value="1"/>
</dbReference>
<feature type="region of interest" description="Disordered" evidence="7">
    <location>
        <begin position="1"/>
        <end position="83"/>
    </location>
</feature>
<dbReference type="InterPro" id="IPR002058">
    <property type="entry name" value="PAP_assoc"/>
</dbReference>
<dbReference type="Pfam" id="PF03828">
    <property type="entry name" value="PAP_assoc"/>
    <property type="match status" value="1"/>
</dbReference>
<dbReference type="Gene3D" id="1.10.1410.10">
    <property type="match status" value="1"/>
</dbReference>
<dbReference type="Proteomes" id="UP000821853">
    <property type="component" value="Chromosome 1"/>
</dbReference>
<dbReference type="InterPro" id="IPR001878">
    <property type="entry name" value="Znf_CCHC"/>
</dbReference>
<feature type="compositionally biased region" description="Acidic residues" evidence="7">
    <location>
        <begin position="484"/>
        <end position="494"/>
    </location>
</feature>
<dbReference type="Pfam" id="PF22600">
    <property type="entry name" value="MTPAP-like_central"/>
    <property type="match status" value="1"/>
</dbReference>
<gene>
    <name evidence="9" type="ORF">HPB48_015631</name>
</gene>
<dbReference type="VEuPathDB" id="VectorBase:HLOH_059764"/>
<dbReference type="SUPFAM" id="SSF81301">
    <property type="entry name" value="Nucleotidyltransferase"/>
    <property type="match status" value="2"/>
</dbReference>
<evidence type="ECO:0000256" key="7">
    <source>
        <dbReference type="SAM" id="MobiDB-lite"/>
    </source>
</evidence>
<feature type="compositionally biased region" description="Low complexity" evidence="7">
    <location>
        <begin position="1053"/>
        <end position="1071"/>
    </location>
</feature>
<dbReference type="GO" id="GO:0050265">
    <property type="term" value="F:RNA uridylyltransferase activity"/>
    <property type="evidence" value="ECO:0007669"/>
    <property type="project" value="TreeGrafter"/>
</dbReference>
<evidence type="ECO:0000256" key="3">
    <source>
        <dbReference type="ARBA" id="ARBA00022679"/>
    </source>
</evidence>
<comment type="caution">
    <text evidence="9">The sequence shown here is derived from an EMBL/GenBank/DDBJ whole genome shotgun (WGS) entry which is preliminary data.</text>
</comment>
<dbReference type="PANTHER" id="PTHR12271:SF66">
    <property type="entry name" value="TERMINAL URIDYLYLTRANSFERASE TAILOR"/>
    <property type="match status" value="1"/>
</dbReference>
<dbReference type="GO" id="GO:0031123">
    <property type="term" value="P:RNA 3'-end processing"/>
    <property type="evidence" value="ECO:0007669"/>
    <property type="project" value="TreeGrafter"/>
</dbReference>
<keyword evidence="10" id="KW-1185">Reference proteome</keyword>
<feature type="region of interest" description="Disordered" evidence="7">
    <location>
        <begin position="1257"/>
        <end position="1295"/>
    </location>
</feature>
<feature type="compositionally biased region" description="Basic residues" evidence="7">
    <location>
        <begin position="1284"/>
        <end position="1293"/>
    </location>
</feature>
<dbReference type="PROSITE" id="PS00028">
    <property type="entry name" value="ZINC_FINGER_C2H2_1"/>
    <property type="match status" value="1"/>
</dbReference>
<dbReference type="InterPro" id="IPR045100">
    <property type="entry name" value="TUT4/7_NTP_transf"/>
</dbReference>
<evidence type="ECO:0000256" key="4">
    <source>
        <dbReference type="ARBA" id="ARBA00022723"/>
    </source>
</evidence>
<dbReference type="OrthoDB" id="407432at2759"/>
<dbReference type="EMBL" id="JABSTR010000001">
    <property type="protein sequence ID" value="KAH9362455.1"/>
    <property type="molecule type" value="Genomic_DNA"/>
</dbReference>
<keyword evidence="3" id="KW-0808">Transferase</keyword>
<dbReference type="PANTHER" id="PTHR12271">
    <property type="entry name" value="POLY A POLYMERASE CID PAP -RELATED"/>
    <property type="match status" value="1"/>
</dbReference>
<dbReference type="Pfam" id="PF19088">
    <property type="entry name" value="TUTase"/>
    <property type="match status" value="1"/>
</dbReference>
<keyword evidence="5" id="KW-0460">Magnesium</keyword>
<dbReference type="InterPro" id="IPR013087">
    <property type="entry name" value="Znf_C2H2_type"/>
</dbReference>
<protein>
    <recommendedName>
        <fullName evidence="8">CCHC-type domain-containing protein</fullName>
    </recommendedName>
</protein>
<dbReference type="InterPro" id="IPR043519">
    <property type="entry name" value="NT_sf"/>
</dbReference>
<dbReference type="GO" id="GO:0008270">
    <property type="term" value="F:zinc ion binding"/>
    <property type="evidence" value="ECO:0007669"/>
    <property type="project" value="UniProtKB-KW"/>
</dbReference>
<feature type="region of interest" description="Disordered" evidence="7">
    <location>
        <begin position="1047"/>
        <end position="1090"/>
    </location>
</feature>
<keyword evidence="4" id="KW-0479">Metal-binding</keyword>
<evidence type="ECO:0000256" key="6">
    <source>
        <dbReference type="PROSITE-ProRule" id="PRU00047"/>
    </source>
</evidence>
<name>A0A9J6FI13_HAELO</name>
<dbReference type="GO" id="GO:0003676">
    <property type="term" value="F:nucleic acid binding"/>
    <property type="evidence" value="ECO:0007669"/>
    <property type="project" value="InterPro"/>
</dbReference>
<dbReference type="CDD" id="cd05402">
    <property type="entry name" value="NT_PAP_TUTase"/>
    <property type="match status" value="2"/>
</dbReference>
<dbReference type="PROSITE" id="PS50158">
    <property type="entry name" value="ZF_CCHC"/>
    <property type="match status" value="1"/>
</dbReference>
<proteinExistence type="predicted"/>
<sequence>MAMNSEQGYPIMCAAQRPQRPFGLTASGMPRNDTDRRPLESSQKPGNRDSRGSTLPRSIRRDGGPTPPVGPFGPSSTDRDQREVYRPSRVELETLRQHHILPLRKKSTLFPRAQFYCHLCQRHLDDVGYAEKHIQQDVHLTKKAVSDLRMDVKNLPYPVNIQCGAISDFVQQIAKEHGLTRGEVELRRRIAEDLEAHIKGTLPDVRLMLHGSSVNGFGLKTSKVDIDLSSVGKADSVKLFIETGDLLLQCPKYSNVQTDFFSRVPRIRFTDVSSTLSCKISLNNSNSLKTSRLLEDYVSFDPRVRTLGVAFRFWASICGLDQQEKGTLPAHAFALMTVFFLQQCKPAVLPVLHEGKGVDESESYIKPKDLEGRWACKNYRSVGQLWVELLRFYAVEFKLSKHVVCIRKSQPVLIAEKKWNNRYIAIEDPYSPKWNLARSIPSERVYLFVKECLRSSAAYFLLPQLRSGPMFTMLPGPPYYKDDSEFESESDQEEDKVKGKKERQSQLPECSVLTRVNSGDEYAEERGDGAKDNDKYLSFDENVDVVTNRYLFPNPSTEVKVHNTITPPPPQQFVKPGPPIPQRILDELDLCSMGDFQYSFTRETLAGGKVPPLVCSFCQKSGHLRDDCPAQRLPELKKLPDMTRNFTRILSDVCQGVMNACALQPQEEADRQDLLQELQSLIRESHKDAKLTLYGSSCNGFGLARCDLDICLTFNSSKDGKDISHVQQKATDWRLGKSGTAACQRIRRALSEIQLEGVEGAGRMEEGEPQQQQQQRPQDELNEEILSLCGVLGRSGRLVCRSQRSLGQQRSRLAPAPPDLGHEATSSRYNGRCSRARQRAEKVVPKLFLEQARKVATDELTRWAVWRMYSYSSILDIPTAVSILKDLESPSEVHEYVRNFFGSGQDAVNFGNEFLQRRQKWLKKCSAGKEEPVTVSPPRGASPGPMGDAGAGQAQESSSSKKKKTKMHKVDNSMLGFTQFIVIIIVISYKPTLSLHLAENAALLRGLCWRFSRKRLALGHLWNCCLPAYLRIPSEIQLEVVQRAGRMEEGEPQQQKQQEQQQQQQQRPQDQMNDEVSGDEQPKHAGDSDKESRLIALYKSLRFVNVPPDTDPFVGFWDEAAASVPGPEEPCSAAKPTGASPPELGHEATSSKYNGRCSRARQRAEKVVPKLFLEQARKVATDELTRWAVWRMHSYASILDIPTAVSILKDLESPSEVQEHVKNFFGSGQDAVEFGNEFLQRRRKWLKKCAAGKLEEAVAVSPPREASPGAAGDAGAGQAQGPGRSKKKKKTKMHKVDDSMLGFTVYAEANRLNARK</sequence>
<comment type="cofactor">
    <cofactor evidence="1">
        <name>Mn(2+)</name>
        <dbReference type="ChEBI" id="CHEBI:29035"/>
    </cofactor>
</comment>
<evidence type="ECO:0000259" key="8">
    <source>
        <dbReference type="PROSITE" id="PS50158"/>
    </source>
</evidence>
<accession>A0A9J6FI13</accession>
<keyword evidence="6" id="KW-0863">Zinc-finger</keyword>
<evidence type="ECO:0000256" key="1">
    <source>
        <dbReference type="ARBA" id="ARBA00001936"/>
    </source>
</evidence>
<feature type="domain" description="CCHC-type" evidence="8">
    <location>
        <begin position="615"/>
        <end position="629"/>
    </location>
</feature>
<dbReference type="GO" id="GO:1990817">
    <property type="term" value="F:poly(A) RNA polymerase activity"/>
    <property type="evidence" value="ECO:0007669"/>
    <property type="project" value="UniProtKB-ARBA"/>
</dbReference>
<evidence type="ECO:0000256" key="5">
    <source>
        <dbReference type="ARBA" id="ARBA00022842"/>
    </source>
</evidence>
<dbReference type="Gene3D" id="3.30.460.10">
    <property type="entry name" value="Beta Polymerase, domain 2"/>
    <property type="match status" value="2"/>
</dbReference>